<name>X1HCE7_9ZZZZ</name>
<gene>
    <name evidence="2" type="ORF">S03H2_29822</name>
</gene>
<evidence type="ECO:0000256" key="1">
    <source>
        <dbReference type="SAM" id="Phobius"/>
    </source>
</evidence>
<proteinExistence type="predicted"/>
<protein>
    <submittedName>
        <fullName evidence="2">Uncharacterized protein</fullName>
    </submittedName>
</protein>
<reference evidence="2" key="1">
    <citation type="journal article" date="2014" name="Front. Microbiol.">
        <title>High frequency of phylogenetically diverse reductive dehalogenase-homologous genes in deep subseafloor sedimentary metagenomes.</title>
        <authorList>
            <person name="Kawai M."/>
            <person name="Futagami T."/>
            <person name="Toyoda A."/>
            <person name="Takaki Y."/>
            <person name="Nishi S."/>
            <person name="Hori S."/>
            <person name="Arai W."/>
            <person name="Tsubouchi T."/>
            <person name="Morono Y."/>
            <person name="Uchiyama I."/>
            <person name="Ito T."/>
            <person name="Fujiyama A."/>
            <person name="Inagaki F."/>
            <person name="Takami H."/>
        </authorList>
    </citation>
    <scope>NUCLEOTIDE SEQUENCE</scope>
    <source>
        <strain evidence="2">Expedition CK06-06</strain>
    </source>
</reference>
<comment type="caution">
    <text evidence="2">The sequence shown here is derived from an EMBL/GenBank/DDBJ whole genome shotgun (WGS) entry which is preliminary data.</text>
</comment>
<dbReference type="AlphaFoldDB" id="X1HCE7"/>
<evidence type="ECO:0000313" key="2">
    <source>
        <dbReference type="EMBL" id="GAH51499.1"/>
    </source>
</evidence>
<keyword evidence="1" id="KW-0472">Membrane</keyword>
<sequence length="34" mass="3673">SACSAGNVLKVNKYGILFASLLYIIFNIVLHGFS</sequence>
<dbReference type="EMBL" id="BARU01018018">
    <property type="protein sequence ID" value="GAH51499.1"/>
    <property type="molecule type" value="Genomic_DNA"/>
</dbReference>
<keyword evidence="1" id="KW-0812">Transmembrane</keyword>
<feature type="transmembrane region" description="Helical" evidence="1">
    <location>
        <begin position="14"/>
        <end position="33"/>
    </location>
</feature>
<feature type="non-terminal residue" evidence="2">
    <location>
        <position position="1"/>
    </location>
</feature>
<keyword evidence="1" id="KW-1133">Transmembrane helix</keyword>
<accession>X1HCE7</accession>
<organism evidence="2">
    <name type="scientific">marine sediment metagenome</name>
    <dbReference type="NCBI Taxonomy" id="412755"/>
    <lineage>
        <taxon>unclassified sequences</taxon>
        <taxon>metagenomes</taxon>
        <taxon>ecological metagenomes</taxon>
    </lineage>
</organism>